<name>C4R205_KOMPG</name>
<proteinExistence type="predicted"/>
<dbReference type="GO" id="GO:0043189">
    <property type="term" value="C:H4/H2A histone acetyltransferase complex"/>
    <property type="evidence" value="ECO:0007669"/>
    <property type="project" value="InterPro"/>
</dbReference>
<dbReference type="Proteomes" id="UP000000314">
    <property type="component" value="Chromosome 2"/>
</dbReference>
<sequence length="237" mass="27294">MKSWQFDEEIALLRAACYNRPVGKDKAKHLEALVKVLSDAGYAVTEKDAWDKLAEYYDFKQLENLDLSDQSPNEEDIASRDVSNDEAQNEDETDATGVGEPEHMLEREGTPRTRTRSTKIEKTLTPTTKGRKRIDNSDESDRSDRERSRTPVNKGIGYRTRRRTPKDRLKDQDDVDGSSRNSNDEDTRNNDSELDDTDTPKRVTRASSRISRRTPRKDKDTIKDPKDTTSKRRTRAR</sequence>
<feature type="region of interest" description="Disordered" evidence="1">
    <location>
        <begin position="63"/>
        <end position="237"/>
    </location>
</feature>
<keyword evidence="3" id="KW-1185">Reference proteome</keyword>
<feature type="compositionally biased region" description="Basic and acidic residues" evidence="1">
    <location>
        <begin position="133"/>
        <end position="149"/>
    </location>
</feature>
<feature type="compositionally biased region" description="Basic and acidic residues" evidence="1">
    <location>
        <begin position="182"/>
        <end position="191"/>
    </location>
</feature>
<dbReference type="RefSeq" id="XP_002491809.1">
    <property type="nucleotide sequence ID" value="XM_002491764.1"/>
</dbReference>
<evidence type="ECO:0000313" key="3">
    <source>
        <dbReference type="Proteomes" id="UP000000314"/>
    </source>
</evidence>
<organism evidence="2 3">
    <name type="scientific">Komagataella phaffii (strain GS115 / ATCC 20864)</name>
    <name type="common">Yeast</name>
    <name type="synonym">Pichia pastoris</name>
    <dbReference type="NCBI Taxonomy" id="644223"/>
    <lineage>
        <taxon>Eukaryota</taxon>
        <taxon>Fungi</taxon>
        <taxon>Dikarya</taxon>
        <taxon>Ascomycota</taxon>
        <taxon>Saccharomycotina</taxon>
        <taxon>Pichiomycetes</taxon>
        <taxon>Pichiales</taxon>
        <taxon>Pichiaceae</taxon>
        <taxon>Komagataella</taxon>
    </lineage>
</organism>
<dbReference type="GO" id="GO:0005634">
    <property type="term" value="C:nucleus"/>
    <property type="evidence" value="ECO:0007669"/>
    <property type="project" value="InterPro"/>
</dbReference>
<feature type="compositionally biased region" description="Basic and acidic residues" evidence="1">
    <location>
        <begin position="100"/>
        <end position="111"/>
    </location>
</feature>
<dbReference type="KEGG" id="ppa:PAS_chr2-2_0376"/>
<reference evidence="2 3" key="1">
    <citation type="journal article" date="2009" name="Nat. Biotechnol.">
        <title>Genome sequence of the recombinant protein production host Pichia pastoris.</title>
        <authorList>
            <person name="De Schutter K."/>
            <person name="Lin Y.C."/>
            <person name="Tiels P."/>
            <person name="Van Hecke A."/>
            <person name="Glinka S."/>
            <person name="Weber-Lehmann J."/>
            <person name="Rouze P."/>
            <person name="Van de Peer Y."/>
            <person name="Callewaert N."/>
        </authorList>
    </citation>
    <scope>NUCLEOTIDE SEQUENCE [LARGE SCALE GENOMIC DNA]</scope>
    <source>
        <strain evidence="3">GS115 / ATCC 20864</strain>
    </source>
</reference>
<dbReference type="GeneID" id="8199087"/>
<feature type="compositionally biased region" description="Basic and acidic residues" evidence="1">
    <location>
        <begin position="217"/>
        <end position="230"/>
    </location>
</feature>
<accession>C4R205</accession>
<dbReference type="InterPro" id="IPR012423">
    <property type="entry name" value="Eaf7/MRGBP"/>
</dbReference>
<dbReference type="AlphaFoldDB" id="C4R205"/>
<dbReference type="GO" id="GO:0006355">
    <property type="term" value="P:regulation of DNA-templated transcription"/>
    <property type="evidence" value="ECO:0007669"/>
    <property type="project" value="InterPro"/>
</dbReference>
<dbReference type="EMBL" id="FN392320">
    <property type="protein sequence ID" value="CAY69529.1"/>
    <property type="molecule type" value="Genomic_DNA"/>
</dbReference>
<dbReference type="InParanoid" id="C4R205"/>
<evidence type="ECO:0000313" key="2">
    <source>
        <dbReference type="EMBL" id="CAY69529.1"/>
    </source>
</evidence>
<dbReference type="OrthoDB" id="3997428at2759"/>
<dbReference type="Pfam" id="PF07904">
    <property type="entry name" value="Eaf7"/>
    <property type="match status" value="1"/>
</dbReference>
<evidence type="ECO:0000256" key="1">
    <source>
        <dbReference type="SAM" id="MobiDB-lite"/>
    </source>
</evidence>
<gene>
    <name evidence="2" type="ordered locus">PAS_chr2-2_0376</name>
</gene>
<dbReference type="HOGENOM" id="CLU_1171000_0_0_1"/>
<protein>
    <submittedName>
        <fullName evidence="2">Uncharacterized protein</fullName>
    </submittedName>
</protein>